<gene>
    <name evidence="3" type="ORF">K470DRAFT_260771</name>
</gene>
<reference evidence="3" key="1">
    <citation type="journal article" date="2020" name="Stud. Mycol.">
        <title>101 Dothideomycetes genomes: a test case for predicting lifestyles and emergence of pathogens.</title>
        <authorList>
            <person name="Haridas S."/>
            <person name="Albert R."/>
            <person name="Binder M."/>
            <person name="Bloem J."/>
            <person name="Labutti K."/>
            <person name="Salamov A."/>
            <person name="Andreopoulos B."/>
            <person name="Baker S."/>
            <person name="Barry K."/>
            <person name="Bills G."/>
            <person name="Bluhm B."/>
            <person name="Cannon C."/>
            <person name="Castanera R."/>
            <person name="Culley D."/>
            <person name="Daum C."/>
            <person name="Ezra D."/>
            <person name="Gonzalez J."/>
            <person name="Henrissat B."/>
            <person name="Kuo A."/>
            <person name="Liang C."/>
            <person name="Lipzen A."/>
            <person name="Lutzoni F."/>
            <person name="Magnuson J."/>
            <person name="Mondo S."/>
            <person name="Nolan M."/>
            <person name="Ohm R."/>
            <person name="Pangilinan J."/>
            <person name="Park H.-J."/>
            <person name="Ramirez L."/>
            <person name="Alfaro M."/>
            <person name="Sun H."/>
            <person name="Tritt A."/>
            <person name="Yoshinaga Y."/>
            <person name="Zwiers L.-H."/>
            <person name="Turgeon B."/>
            <person name="Goodwin S."/>
            <person name="Spatafora J."/>
            <person name="Crous P."/>
            <person name="Grigoriev I."/>
        </authorList>
    </citation>
    <scope>NUCLEOTIDE SEQUENCE</scope>
    <source>
        <strain evidence="3">CBS 480.64</strain>
    </source>
</reference>
<feature type="transmembrane region" description="Helical" evidence="2">
    <location>
        <begin position="6"/>
        <end position="24"/>
    </location>
</feature>
<dbReference type="Proteomes" id="UP000799421">
    <property type="component" value="Unassembled WGS sequence"/>
</dbReference>
<keyword evidence="2" id="KW-0812">Transmembrane</keyword>
<protein>
    <submittedName>
        <fullName evidence="3">Uncharacterized protein</fullName>
    </submittedName>
</protein>
<keyword evidence="4" id="KW-1185">Reference proteome</keyword>
<feature type="region of interest" description="Disordered" evidence="1">
    <location>
        <begin position="32"/>
        <end position="55"/>
    </location>
</feature>
<feature type="compositionally biased region" description="Low complexity" evidence="1">
    <location>
        <begin position="160"/>
        <end position="169"/>
    </location>
</feature>
<dbReference type="EMBL" id="MU006041">
    <property type="protein sequence ID" value="KAF2857473.1"/>
    <property type="molecule type" value="Genomic_DNA"/>
</dbReference>
<keyword evidence="2" id="KW-1133">Transmembrane helix</keyword>
<evidence type="ECO:0000256" key="1">
    <source>
        <dbReference type="SAM" id="MobiDB-lite"/>
    </source>
</evidence>
<evidence type="ECO:0000256" key="2">
    <source>
        <dbReference type="SAM" id="Phobius"/>
    </source>
</evidence>
<evidence type="ECO:0000313" key="3">
    <source>
        <dbReference type="EMBL" id="KAF2857473.1"/>
    </source>
</evidence>
<name>A0A6A7BQC3_9PEZI</name>
<organism evidence="3 4">
    <name type="scientific">Piedraia hortae CBS 480.64</name>
    <dbReference type="NCBI Taxonomy" id="1314780"/>
    <lineage>
        <taxon>Eukaryota</taxon>
        <taxon>Fungi</taxon>
        <taxon>Dikarya</taxon>
        <taxon>Ascomycota</taxon>
        <taxon>Pezizomycotina</taxon>
        <taxon>Dothideomycetes</taxon>
        <taxon>Dothideomycetidae</taxon>
        <taxon>Capnodiales</taxon>
        <taxon>Piedraiaceae</taxon>
        <taxon>Piedraia</taxon>
    </lineage>
</organism>
<proteinExistence type="predicted"/>
<keyword evidence="2" id="KW-0472">Membrane</keyword>
<accession>A0A6A7BQC3</accession>
<dbReference type="OrthoDB" id="2402916at2759"/>
<feature type="compositionally biased region" description="Low complexity" evidence="1">
    <location>
        <begin position="210"/>
        <end position="238"/>
    </location>
</feature>
<feature type="region of interest" description="Disordered" evidence="1">
    <location>
        <begin position="95"/>
        <end position="114"/>
    </location>
</feature>
<evidence type="ECO:0000313" key="4">
    <source>
        <dbReference type="Proteomes" id="UP000799421"/>
    </source>
</evidence>
<dbReference type="AlphaFoldDB" id="A0A6A7BQC3"/>
<sequence length="304" mass="32681">MAGGILGGIFLVSLIVFLVWWFHIRKRRAEQEAEWMGDEQKTRSSQINEDARSTRTRGSVTNSFFSRASNVIPIAYIPGVTNRNADGLESPVPPIPAQLRNGVPTRSPLSNKGDALFFRPESTYSAASSDTGVYRDDASEVPMPAQTLTRVAPRMVSVKSPQPSNASSEDSSESTEGAVRVAKAKPVTAKQVTVGKRSAEDAPLVQPADSPFFDSSERVSSSSSPTSPSASSSLRPNPYATMASTVNSKERTKRGRNLGVLSDIIEEATRRASRMSSDGRTSRISEARPATGAKSPFDDENAAQ</sequence>
<feature type="region of interest" description="Disordered" evidence="1">
    <location>
        <begin position="127"/>
        <end position="304"/>
    </location>
</feature>